<evidence type="ECO:0000256" key="1">
    <source>
        <dbReference type="SAM" id="SignalP"/>
    </source>
</evidence>
<feature type="chain" id="PRO_5032531391" evidence="1">
    <location>
        <begin position="28"/>
        <end position="101"/>
    </location>
</feature>
<dbReference type="EMBL" id="ANKB01000001">
    <property type="protein sequence ID" value="EPC67359.1"/>
    <property type="molecule type" value="Genomic_DNA"/>
</dbReference>
<gene>
    <name evidence="2" type="ORF">Lpl14_00525</name>
</gene>
<feature type="signal peptide" evidence="1">
    <location>
        <begin position="1"/>
        <end position="27"/>
    </location>
</feature>
<proteinExistence type="predicted"/>
<sequence length="101" mass="10572">MKKSVLNTVAATAAALAVAGGVKTVHADAQAPVAPSEAAVVSKSANISTTNQTTQTSVEQAQASVVKGQGGLIRLKRTEMPLLKLQLMPRPSRLRLKRKPM</sequence>
<comment type="caution">
    <text evidence="2">The sequence shown here is derived from an EMBL/GenBank/DDBJ whole genome shotgun (WGS) entry which is preliminary data.</text>
</comment>
<keyword evidence="1" id="KW-0732">Signal</keyword>
<organism evidence="2 3">
    <name type="scientific">Lacticaseibacillus paracasei subsp. tolerans Lpl14</name>
    <dbReference type="NCBI Taxonomy" id="1256229"/>
    <lineage>
        <taxon>Bacteria</taxon>
        <taxon>Bacillati</taxon>
        <taxon>Bacillota</taxon>
        <taxon>Bacilli</taxon>
        <taxon>Lactobacillales</taxon>
        <taxon>Lactobacillaceae</taxon>
        <taxon>Lacticaseibacillus</taxon>
    </lineage>
</organism>
<dbReference type="Proteomes" id="UP000014285">
    <property type="component" value="Unassembled WGS sequence"/>
</dbReference>
<evidence type="ECO:0000313" key="3">
    <source>
        <dbReference type="Proteomes" id="UP000014285"/>
    </source>
</evidence>
<name>A0A829H0U8_LACPA</name>
<reference evidence="2 3" key="1">
    <citation type="journal article" date="2013" name="PLoS ONE">
        <title>Lactobacillus paracasei comparative genomics: towards species pan-genome definition and exploitation of diversity.</title>
        <authorList>
            <person name="Smokvina T."/>
            <person name="Wels M."/>
            <person name="Polka J."/>
            <person name="Chervaux C."/>
            <person name="Brisse S."/>
            <person name="Boekhorst J."/>
            <person name="van Hylckama Vlieg J.E."/>
            <person name="Siezen R.J."/>
        </authorList>
    </citation>
    <scope>NUCLEOTIDE SEQUENCE [LARGE SCALE GENOMIC DNA]</scope>
    <source>
        <strain evidence="2 3">Lpl14</strain>
    </source>
</reference>
<evidence type="ECO:0000313" key="2">
    <source>
        <dbReference type="EMBL" id="EPC67359.1"/>
    </source>
</evidence>
<dbReference type="AlphaFoldDB" id="A0A829H0U8"/>
<dbReference type="RefSeq" id="WP_016372746.1">
    <property type="nucleotide sequence ID" value="NZ_ANKB01000001.1"/>
</dbReference>
<protein>
    <submittedName>
        <fullName evidence="2">Uncharacterized protein</fullName>
    </submittedName>
</protein>
<accession>A0A829H0U8</accession>